<dbReference type="Gene3D" id="3.30.450.40">
    <property type="match status" value="1"/>
</dbReference>
<dbReference type="Proteomes" id="UP000248745">
    <property type="component" value="Unassembled WGS sequence"/>
</dbReference>
<evidence type="ECO:0000259" key="1">
    <source>
        <dbReference type="Pfam" id="PF01590"/>
    </source>
</evidence>
<name>A0A2W2ABP7_9BACT</name>
<dbReference type="SUPFAM" id="SSF55781">
    <property type="entry name" value="GAF domain-like"/>
    <property type="match status" value="1"/>
</dbReference>
<sequence length="145" mass="17002">MICLDNSDNLTHTNYIHTITDETMHHPDFARGAAMKYHIKDGIYDTIQQSQEPVIFDMYDLMRRRERPYYVDFFYDLNVNQLIGFAVRINNKSFGAVYVYVKEKRFFTPQQLQLAQAVCSHISIAISNVLAYEKIEGQLAEIHFI</sequence>
<dbReference type="Pfam" id="PF01590">
    <property type="entry name" value="GAF"/>
    <property type="match status" value="1"/>
</dbReference>
<protein>
    <recommendedName>
        <fullName evidence="1">GAF domain-containing protein</fullName>
    </recommendedName>
</protein>
<accession>A0A2W2ABP7</accession>
<dbReference type="InterPro" id="IPR003018">
    <property type="entry name" value="GAF"/>
</dbReference>
<feature type="domain" description="GAF" evidence="1">
    <location>
        <begin position="40"/>
        <end position="126"/>
    </location>
</feature>
<evidence type="ECO:0000313" key="3">
    <source>
        <dbReference type="Proteomes" id="UP000248745"/>
    </source>
</evidence>
<proteinExistence type="predicted"/>
<reference evidence="2 3" key="1">
    <citation type="submission" date="2018-06" db="EMBL/GenBank/DDBJ databases">
        <title>Mucibacter soli gen. nov., sp. nov., a new member of the family Chitinophagaceae producing mucin.</title>
        <authorList>
            <person name="Kim M.-K."/>
            <person name="Park S."/>
            <person name="Kim T.-S."/>
            <person name="Joung Y."/>
            <person name="Han J.-H."/>
            <person name="Kim S.B."/>
        </authorList>
    </citation>
    <scope>NUCLEOTIDE SEQUENCE [LARGE SCALE GENOMIC DNA]</scope>
    <source>
        <strain evidence="2 3">R1-15</strain>
    </source>
</reference>
<evidence type="ECO:0000313" key="2">
    <source>
        <dbReference type="EMBL" id="PZF71042.1"/>
    </source>
</evidence>
<dbReference type="AlphaFoldDB" id="A0A2W2ABP7"/>
<comment type="caution">
    <text evidence="2">The sequence shown here is derived from an EMBL/GenBank/DDBJ whole genome shotgun (WGS) entry which is preliminary data.</text>
</comment>
<organism evidence="2 3">
    <name type="scientific">Taibaiella soli</name>
    <dbReference type="NCBI Taxonomy" id="1649169"/>
    <lineage>
        <taxon>Bacteria</taxon>
        <taxon>Pseudomonadati</taxon>
        <taxon>Bacteroidota</taxon>
        <taxon>Chitinophagia</taxon>
        <taxon>Chitinophagales</taxon>
        <taxon>Chitinophagaceae</taxon>
        <taxon>Taibaiella</taxon>
    </lineage>
</organism>
<dbReference type="InterPro" id="IPR029016">
    <property type="entry name" value="GAF-like_dom_sf"/>
</dbReference>
<gene>
    <name evidence="2" type="ORF">DN068_20295</name>
</gene>
<dbReference type="EMBL" id="QKTW01000027">
    <property type="protein sequence ID" value="PZF71042.1"/>
    <property type="molecule type" value="Genomic_DNA"/>
</dbReference>
<keyword evidence="3" id="KW-1185">Reference proteome</keyword>